<dbReference type="PANTHER" id="PTHR38481">
    <property type="entry name" value="HYALURONATE LYASE"/>
    <property type="match status" value="1"/>
</dbReference>
<dbReference type="Gene3D" id="2.70.98.10">
    <property type="match status" value="1"/>
</dbReference>
<evidence type="ECO:0000313" key="5">
    <source>
        <dbReference type="Proteomes" id="UP000663850"/>
    </source>
</evidence>
<dbReference type="EMBL" id="CAJMWZ010002361">
    <property type="protein sequence ID" value="CAE6454500.1"/>
    <property type="molecule type" value="Genomic_DNA"/>
</dbReference>
<comment type="caution">
    <text evidence="4">The sequence shown here is derived from an EMBL/GenBank/DDBJ whole genome shotgun (WGS) entry which is preliminary data.</text>
</comment>
<dbReference type="Gene3D" id="1.50.10.100">
    <property type="entry name" value="Chondroitin AC/alginate lyase"/>
    <property type="match status" value="1"/>
</dbReference>
<dbReference type="Proteomes" id="UP000663850">
    <property type="component" value="Unassembled WGS sequence"/>
</dbReference>
<accession>A0A8H3BDI0</accession>
<dbReference type="GO" id="GO:0016837">
    <property type="term" value="F:carbon-oxygen lyase activity, acting on polysaccharides"/>
    <property type="evidence" value="ECO:0007669"/>
    <property type="project" value="UniProtKB-ARBA"/>
</dbReference>
<protein>
    <recommendedName>
        <fullName evidence="3">Polysaccharide lyase family 8 central domain-containing protein</fullName>
    </recommendedName>
</protein>
<evidence type="ECO:0000256" key="2">
    <source>
        <dbReference type="SAM" id="SignalP"/>
    </source>
</evidence>
<dbReference type="InterPro" id="IPR038970">
    <property type="entry name" value="Lyase_8"/>
</dbReference>
<comment type="similarity">
    <text evidence="1">Belongs to the polysaccharide lyase 8 family.</text>
</comment>
<dbReference type="Pfam" id="PF02278">
    <property type="entry name" value="Lyase_8"/>
    <property type="match status" value="1"/>
</dbReference>
<organism evidence="4 5">
    <name type="scientific">Rhizoctonia solani</name>
    <dbReference type="NCBI Taxonomy" id="456999"/>
    <lineage>
        <taxon>Eukaryota</taxon>
        <taxon>Fungi</taxon>
        <taxon>Dikarya</taxon>
        <taxon>Basidiomycota</taxon>
        <taxon>Agaricomycotina</taxon>
        <taxon>Agaricomycetes</taxon>
        <taxon>Cantharellales</taxon>
        <taxon>Ceratobasidiaceae</taxon>
        <taxon>Rhizoctonia</taxon>
    </lineage>
</organism>
<gene>
    <name evidence="4" type="ORF">RDB_LOCUS43880</name>
</gene>
<evidence type="ECO:0000259" key="3">
    <source>
        <dbReference type="Pfam" id="PF02278"/>
    </source>
</evidence>
<dbReference type="SUPFAM" id="SSF48230">
    <property type="entry name" value="Chondroitin AC/alginate lyase"/>
    <property type="match status" value="1"/>
</dbReference>
<dbReference type="InterPro" id="IPR011013">
    <property type="entry name" value="Gal_mutarotase_sf_dom"/>
</dbReference>
<feature type="signal peptide" evidence="2">
    <location>
        <begin position="1"/>
        <end position="26"/>
    </location>
</feature>
<evidence type="ECO:0000313" key="4">
    <source>
        <dbReference type="EMBL" id="CAE6454500.1"/>
    </source>
</evidence>
<keyword evidence="2" id="KW-0732">Signal</keyword>
<feature type="domain" description="Polysaccharide lyase family 8 central" evidence="3">
    <location>
        <begin position="219"/>
        <end position="326"/>
    </location>
</feature>
<dbReference type="InterPro" id="IPR014718">
    <property type="entry name" value="GH-type_carb-bd"/>
</dbReference>
<dbReference type="GO" id="GO:0005576">
    <property type="term" value="C:extracellular region"/>
    <property type="evidence" value="ECO:0007669"/>
    <property type="project" value="InterPro"/>
</dbReference>
<name>A0A8H3BDI0_9AGAM</name>
<dbReference type="GO" id="GO:0005975">
    <property type="term" value="P:carbohydrate metabolic process"/>
    <property type="evidence" value="ECO:0007669"/>
    <property type="project" value="InterPro"/>
</dbReference>
<dbReference type="SUPFAM" id="SSF74650">
    <property type="entry name" value="Galactose mutarotase-like"/>
    <property type="match status" value="1"/>
</dbReference>
<reference evidence="4" key="1">
    <citation type="submission" date="2021-01" db="EMBL/GenBank/DDBJ databases">
        <authorList>
            <person name="Kaushik A."/>
        </authorList>
    </citation>
    <scope>NUCLEOTIDE SEQUENCE</scope>
    <source>
        <strain evidence="4">Type strain: AG8-Rh-89/</strain>
    </source>
</reference>
<dbReference type="InterPro" id="IPR008929">
    <property type="entry name" value="Chondroitin_lyas"/>
</dbReference>
<dbReference type="InterPro" id="IPR003159">
    <property type="entry name" value="Lyase_8_central_dom"/>
</dbReference>
<feature type="chain" id="PRO_5034818206" description="Polysaccharide lyase family 8 central domain-containing protein" evidence="2">
    <location>
        <begin position="27"/>
        <end position="326"/>
    </location>
</feature>
<dbReference type="GO" id="GO:0030246">
    <property type="term" value="F:carbohydrate binding"/>
    <property type="evidence" value="ECO:0007669"/>
    <property type="project" value="InterPro"/>
</dbReference>
<dbReference type="AlphaFoldDB" id="A0A8H3BDI0"/>
<dbReference type="PANTHER" id="PTHR38481:SF1">
    <property type="entry name" value="HYALURONATE LYASE"/>
    <property type="match status" value="1"/>
</dbReference>
<sequence>MLGLPRRTVTLTVLLTLVSHATLASADELETLYDRRDLLTEFELELGNRSLITSRAFAPHYREMYPGYLGGANGIGIAVIGIDAGLSENNKTGNVSKIVDAYERVHNQHNGIIFDGNYGKDFINSLLDLELLALNTQFPANQTTKDIFGFHLDGSRRMTFTNTLSKVIRWDFVVSLADSYPIRLQTLAAPLPDLIEVGTVLAEAANDRSVIAAKLTGGRVFWSSDYMIHRTNRTVTTVKMLSNRTSTSKCTNSEGPYNFHLSDEAVYTYTTGAEYEDMFAALDYNIIPGIITDYNGTVLDCGTVAADGIDTYAGGVEADDIGMAAM</sequence>
<proteinExistence type="inferred from homology"/>
<evidence type="ECO:0000256" key="1">
    <source>
        <dbReference type="ARBA" id="ARBA00006699"/>
    </source>
</evidence>